<evidence type="ECO:0000259" key="8">
    <source>
        <dbReference type="Pfam" id="PF01232"/>
    </source>
</evidence>
<dbReference type="InterPro" id="IPR013131">
    <property type="entry name" value="Mannitol_DH_N"/>
</dbReference>
<name>A0ABQ1GES2_9BACL</name>
<evidence type="ECO:0000256" key="5">
    <source>
        <dbReference type="ARBA" id="ARBA00023027"/>
    </source>
</evidence>
<dbReference type="NCBIfam" id="NF002652">
    <property type="entry name" value="PRK02318.2-5"/>
    <property type="match status" value="1"/>
</dbReference>
<evidence type="ECO:0000256" key="4">
    <source>
        <dbReference type="ARBA" id="ARBA00023002"/>
    </source>
</evidence>
<comment type="caution">
    <text evidence="10">The sequence shown here is derived from an EMBL/GenBank/DDBJ whole genome shotgun (WGS) entry which is preliminary data.</text>
</comment>
<keyword evidence="11" id="KW-1185">Reference proteome</keyword>
<accession>A0ABQ1GES2</accession>
<dbReference type="PRINTS" id="PR00084">
    <property type="entry name" value="MTLDHDRGNASE"/>
</dbReference>
<reference evidence="11" key="1">
    <citation type="journal article" date="2019" name="Int. J. Syst. Evol. Microbiol.">
        <title>The Global Catalogue of Microorganisms (GCM) 10K type strain sequencing project: providing services to taxonomists for standard genome sequencing and annotation.</title>
        <authorList>
            <consortium name="The Broad Institute Genomics Platform"/>
            <consortium name="The Broad Institute Genome Sequencing Center for Infectious Disease"/>
            <person name="Wu L."/>
            <person name="Ma J."/>
        </authorList>
    </citation>
    <scope>NUCLEOTIDE SEQUENCE [LARGE SCALE GENOMIC DNA]</scope>
    <source>
        <strain evidence="11">CGMCC 1.12404</strain>
    </source>
</reference>
<dbReference type="InterPro" id="IPR036291">
    <property type="entry name" value="NAD(P)-bd_dom_sf"/>
</dbReference>
<feature type="binding site" evidence="7">
    <location>
        <begin position="3"/>
        <end position="14"/>
    </location>
    <ligand>
        <name>NAD(+)</name>
        <dbReference type="ChEBI" id="CHEBI:57540"/>
    </ligand>
</feature>
<keyword evidence="5 7" id="KW-0520">NAD</keyword>
<dbReference type="PANTHER" id="PTHR30524:SF0">
    <property type="entry name" value="ALTRONATE OXIDOREDUCTASE-RELATED"/>
    <property type="match status" value="1"/>
</dbReference>
<feature type="domain" description="Mannitol dehydrogenase N-terminal" evidence="8">
    <location>
        <begin position="2"/>
        <end position="196"/>
    </location>
</feature>
<comment type="similarity">
    <text evidence="1 7">Belongs to the mannitol dehydrogenase family.</text>
</comment>
<dbReference type="PANTHER" id="PTHR30524">
    <property type="entry name" value="MANNITOL-1-PHOSPHATE 5-DEHYDROGENASE"/>
    <property type="match status" value="1"/>
</dbReference>
<dbReference type="InterPro" id="IPR023028">
    <property type="entry name" value="Mannitol_1_phos_5_DH"/>
</dbReference>
<gene>
    <name evidence="7 10" type="primary">mtlD</name>
    <name evidence="10" type="ORF">GCM10007416_14110</name>
</gene>
<dbReference type="Pfam" id="PF08125">
    <property type="entry name" value="Mannitol_dh_C"/>
    <property type="match status" value="1"/>
</dbReference>
<evidence type="ECO:0000256" key="7">
    <source>
        <dbReference type="HAMAP-Rule" id="MF_00196"/>
    </source>
</evidence>
<dbReference type="EC" id="1.1.1.17" evidence="2 7"/>
<evidence type="ECO:0000256" key="6">
    <source>
        <dbReference type="ARBA" id="ARBA00048615"/>
    </source>
</evidence>
<dbReference type="RefSeq" id="WP_188431325.1">
    <property type="nucleotide sequence ID" value="NZ_BMEX01000004.1"/>
</dbReference>
<evidence type="ECO:0000256" key="3">
    <source>
        <dbReference type="ARBA" id="ARBA00016219"/>
    </source>
</evidence>
<dbReference type="NCBIfam" id="NF002646">
    <property type="entry name" value="PRK02318.1-2"/>
    <property type="match status" value="1"/>
</dbReference>
<dbReference type="InterPro" id="IPR000669">
    <property type="entry name" value="Mannitol_DH"/>
</dbReference>
<sequence>MLAVHFGAGNIGRGFIGALLSRSGYEVCFVDIQGRLVETIRERRAYKVHLLEEEDNRIDVNHVTALNSRTEPERVIEAVAGADLVTTAVGPSVLKSVAPILTDGLCLRLEKDGGPLNVIACENMLGGSSLLKKLVTSEMTEEECREVDSLIGFPDAAVDRIVPEQKGTDRLEVAVEPFYEWVVDVRGVRGTVPPIQGVTYVKDLTPYIERKLFTVNTGHAVCAYLGYIMGYGTVQEAIADPSVSETLRGALEETGEFLVQKHGFDPRDHQKYIEEILNRFRNPHLKDPVTRVGRSPLRKLGREDRLLGPALQMMDRGIQPNHLAVGIAAALCFDDPADPEAVKLQRMIKREGPAGTLQAIAGIAPEHPLVRRVREGYRKLRQGT</sequence>
<evidence type="ECO:0000256" key="1">
    <source>
        <dbReference type="ARBA" id="ARBA00006541"/>
    </source>
</evidence>
<dbReference type="InterPro" id="IPR013328">
    <property type="entry name" value="6PGD_dom2"/>
</dbReference>
<dbReference type="InterPro" id="IPR023027">
    <property type="entry name" value="Mannitol_DH_CS"/>
</dbReference>
<dbReference type="NCBIfam" id="NF002649">
    <property type="entry name" value="PRK02318.2-1"/>
    <property type="match status" value="1"/>
</dbReference>
<dbReference type="InterPro" id="IPR013118">
    <property type="entry name" value="Mannitol_DH_C"/>
</dbReference>
<organism evidence="10 11">
    <name type="scientific">Kroppenstedtia guangzhouensis</name>
    <dbReference type="NCBI Taxonomy" id="1274356"/>
    <lineage>
        <taxon>Bacteria</taxon>
        <taxon>Bacillati</taxon>
        <taxon>Bacillota</taxon>
        <taxon>Bacilli</taxon>
        <taxon>Bacillales</taxon>
        <taxon>Thermoactinomycetaceae</taxon>
        <taxon>Kroppenstedtia</taxon>
    </lineage>
</organism>
<feature type="domain" description="Mannitol dehydrogenase C-terminal" evidence="9">
    <location>
        <begin position="203"/>
        <end position="354"/>
    </location>
</feature>
<evidence type="ECO:0000259" key="9">
    <source>
        <dbReference type="Pfam" id="PF08125"/>
    </source>
</evidence>
<dbReference type="Gene3D" id="1.10.1040.10">
    <property type="entry name" value="N-(1-d-carboxylethyl)-l-norvaline Dehydrogenase, domain 2"/>
    <property type="match status" value="1"/>
</dbReference>
<proteinExistence type="inferred from homology"/>
<dbReference type="EMBL" id="BMEX01000004">
    <property type="protein sequence ID" value="GGA42304.1"/>
    <property type="molecule type" value="Genomic_DNA"/>
</dbReference>
<protein>
    <recommendedName>
        <fullName evidence="3 7">Mannitol-1-phosphate 5-dehydrogenase</fullName>
        <ecNumber evidence="2 7">1.1.1.17</ecNumber>
    </recommendedName>
</protein>
<evidence type="ECO:0000313" key="10">
    <source>
        <dbReference type="EMBL" id="GGA42304.1"/>
    </source>
</evidence>
<dbReference type="Proteomes" id="UP000617979">
    <property type="component" value="Unassembled WGS sequence"/>
</dbReference>
<dbReference type="Gene3D" id="3.40.50.720">
    <property type="entry name" value="NAD(P)-binding Rossmann-like Domain"/>
    <property type="match status" value="1"/>
</dbReference>
<dbReference type="SUPFAM" id="SSF51735">
    <property type="entry name" value="NAD(P)-binding Rossmann-fold domains"/>
    <property type="match status" value="1"/>
</dbReference>
<evidence type="ECO:0000313" key="11">
    <source>
        <dbReference type="Proteomes" id="UP000617979"/>
    </source>
</evidence>
<dbReference type="PROSITE" id="PS00974">
    <property type="entry name" value="MANNITOL_DHGENASE"/>
    <property type="match status" value="1"/>
</dbReference>
<dbReference type="Pfam" id="PF01232">
    <property type="entry name" value="Mannitol_dh"/>
    <property type="match status" value="1"/>
</dbReference>
<keyword evidence="4 7" id="KW-0560">Oxidoreductase</keyword>
<evidence type="ECO:0000256" key="2">
    <source>
        <dbReference type="ARBA" id="ARBA00012939"/>
    </source>
</evidence>
<dbReference type="SUPFAM" id="SSF48179">
    <property type="entry name" value="6-phosphogluconate dehydrogenase C-terminal domain-like"/>
    <property type="match status" value="1"/>
</dbReference>
<dbReference type="NCBIfam" id="NF002647">
    <property type="entry name" value="PRK02318.1-3"/>
    <property type="match status" value="1"/>
</dbReference>
<dbReference type="InterPro" id="IPR008927">
    <property type="entry name" value="6-PGluconate_DH-like_C_sf"/>
</dbReference>
<dbReference type="HAMAP" id="MF_00196">
    <property type="entry name" value="Mannitol_dehydrog"/>
    <property type="match status" value="1"/>
</dbReference>
<comment type="catalytic activity">
    <reaction evidence="6 7">
        <text>D-mannitol 1-phosphate + NAD(+) = beta-D-fructose 6-phosphate + NADH + H(+)</text>
        <dbReference type="Rhea" id="RHEA:19661"/>
        <dbReference type="ChEBI" id="CHEBI:15378"/>
        <dbReference type="ChEBI" id="CHEBI:57540"/>
        <dbReference type="ChEBI" id="CHEBI:57634"/>
        <dbReference type="ChEBI" id="CHEBI:57945"/>
        <dbReference type="ChEBI" id="CHEBI:61381"/>
        <dbReference type="EC" id="1.1.1.17"/>
    </reaction>
</comment>